<dbReference type="Proteomes" id="UP000324748">
    <property type="component" value="Unassembled WGS sequence"/>
</dbReference>
<evidence type="ECO:0000313" key="2">
    <source>
        <dbReference type="EMBL" id="KAA1098132.1"/>
    </source>
</evidence>
<dbReference type="AlphaFoldDB" id="A0A5B0PBG3"/>
<evidence type="ECO:0000256" key="1">
    <source>
        <dbReference type="SAM" id="MobiDB-lite"/>
    </source>
</evidence>
<feature type="region of interest" description="Disordered" evidence="1">
    <location>
        <begin position="91"/>
        <end position="118"/>
    </location>
</feature>
<dbReference type="EMBL" id="VSWC01000066">
    <property type="protein sequence ID" value="KAA1098132.1"/>
    <property type="molecule type" value="Genomic_DNA"/>
</dbReference>
<proteinExistence type="predicted"/>
<feature type="compositionally biased region" description="Pro residues" evidence="1">
    <location>
        <begin position="93"/>
        <end position="105"/>
    </location>
</feature>
<accession>A0A5B0PBG3</accession>
<reference evidence="2 3" key="1">
    <citation type="submission" date="2019-05" db="EMBL/GenBank/DDBJ databases">
        <title>Emergence of the Ug99 lineage of the wheat stem rust pathogen through somatic hybridization.</title>
        <authorList>
            <person name="Li F."/>
            <person name="Upadhyaya N.M."/>
            <person name="Sperschneider J."/>
            <person name="Matny O."/>
            <person name="Nguyen-Phuc H."/>
            <person name="Mago R."/>
            <person name="Raley C."/>
            <person name="Miller M.E."/>
            <person name="Silverstein K.A.T."/>
            <person name="Henningsen E."/>
            <person name="Hirsch C.D."/>
            <person name="Visser B."/>
            <person name="Pretorius Z.A."/>
            <person name="Steffenson B.J."/>
            <person name="Schwessinger B."/>
            <person name="Dodds P.N."/>
            <person name="Figueroa M."/>
        </authorList>
    </citation>
    <scope>NUCLEOTIDE SEQUENCE [LARGE SCALE GENOMIC DNA]</scope>
    <source>
        <strain evidence="2">21-0</strain>
    </source>
</reference>
<gene>
    <name evidence="2" type="ORF">PGT21_029155</name>
</gene>
<organism evidence="2 3">
    <name type="scientific">Puccinia graminis f. sp. tritici</name>
    <dbReference type="NCBI Taxonomy" id="56615"/>
    <lineage>
        <taxon>Eukaryota</taxon>
        <taxon>Fungi</taxon>
        <taxon>Dikarya</taxon>
        <taxon>Basidiomycota</taxon>
        <taxon>Pucciniomycotina</taxon>
        <taxon>Pucciniomycetes</taxon>
        <taxon>Pucciniales</taxon>
        <taxon>Pucciniaceae</taxon>
        <taxon>Puccinia</taxon>
    </lineage>
</organism>
<sequence length="118" mass="12525">MAPGSFAASGLRPELLVAKGWGPSAQAFGKPALLRRERCGTRNPALLLAISAQSRGTPGTDPDKPFSCASNRWRPTGICIAKASQNEYYGIPPFDPPSPPLPSDPMPGHKLAFQPGRM</sequence>
<name>A0A5B0PBG3_PUCGR</name>
<comment type="caution">
    <text evidence="2">The sequence shown here is derived from an EMBL/GenBank/DDBJ whole genome shotgun (WGS) entry which is preliminary data.</text>
</comment>
<evidence type="ECO:0000313" key="3">
    <source>
        <dbReference type="Proteomes" id="UP000324748"/>
    </source>
</evidence>
<keyword evidence="3" id="KW-1185">Reference proteome</keyword>
<protein>
    <submittedName>
        <fullName evidence="2">Uncharacterized protein</fullName>
    </submittedName>
</protein>